<sequence>MIDISTEYQVWWQTVVDFTESQKLLSSALLVFVYMLVKRGVLWLLKKRSRTTGEDKRHSINIIEQLGNAGLLVLVVMIWATEIQSLAISIAAFMVAIVLATREFIQCFMGFIYYLGARPFRVGDWIEMNNIRGEVVEIDWAKTTLLEVDPESHVYTGKHLYVPNSQLVTQSVRNLNFLRRYTLHSFTLVMEPESNPYALMPEFKARTLKHCEHFREVAGRYKSLIERHMEAEFIDIDPDIAIETNQFAKLRITVSLFCPIEEAHKLQQQISEDWMSLWHVAVGHNSKPALKAGFDE</sequence>
<gene>
    <name evidence="7" type="ORF">BFC18_06345</name>
</gene>
<feature type="transmembrane region" description="Helical" evidence="5">
    <location>
        <begin position="24"/>
        <end position="45"/>
    </location>
</feature>
<evidence type="ECO:0000256" key="4">
    <source>
        <dbReference type="ARBA" id="ARBA00023136"/>
    </source>
</evidence>
<dbReference type="RefSeq" id="WP_070124109.1">
    <property type="nucleotide sequence ID" value="NZ_MDHN01000010.1"/>
</dbReference>
<dbReference type="SUPFAM" id="SSF50182">
    <property type="entry name" value="Sm-like ribonucleoproteins"/>
    <property type="match status" value="1"/>
</dbReference>
<evidence type="ECO:0000256" key="5">
    <source>
        <dbReference type="SAM" id="Phobius"/>
    </source>
</evidence>
<dbReference type="GO" id="GO:0008381">
    <property type="term" value="F:mechanosensitive monoatomic ion channel activity"/>
    <property type="evidence" value="ECO:0007669"/>
    <property type="project" value="UniProtKB-ARBA"/>
</dbReference>
<dbReference type="GO" id="GO:0016020">
    <property type="term" value="C:membrane"/>
    <property type="evidence" value="ECO:0007669"/>
    <property type="project" value="UniProtKB-SubCell"/>
</dbReference>
<comment type="subcellular location">
    <subcellularLocation>
        <location evidence="1">Membrane</location>
    </subcellularLocation>
</comment>
<reference evidence="7 8" key="1">
    <citation type="submission" date="2016-08" db="EMBL/GenBank/DDBJ databases">
        <authorList>
            <person name="Seilhamer J.J."/>
        </authorList>
    </citation>
    <scope>NUCLEOTIDE SEQUENCE [LARGE SCALE GENOMIC DNA]</scope>
    <source>
        <strain evidence="7 8">KCTC 42603</strain>
    </source>
</reference>
<dbReference type="STRING" id="1656094.BFC18_06345"/>
<feature type="transmembrane region" description="Helical" evidence="5">
    <location>
        <begin position="66"/>
        <end position="84"/>
    </location>
</feature>
<dbReference type="Proteomes" id="UP000175691">
    <property type="component" value="Unassembled WGS sequence"/>
</dbReference>
<keyword evidence="8" id="KW-1185">Reference proteome</keyword>
<protein>
    <submittedName>
        <fullName evidence="7">Mechanosensitive ion channel protein MscS</fullName>
    </submittedName>
</protein>
<dbReference type="Pfam" id="PF00924">
    <property type="entry name" value="MS_channel_2nd"/>
    <property type="match status" value="1"/>
</dbReference>
<evidence type="ECO:0000256" key="2">
    <source>
        <dbReference type="ARBA" id="ARBA00022692"/>
    </source>
</evidence>
<keyword evidence="2 5" id="KW-0812">Transmembrane</keyword>
<evidence type="ECO:0000256" key="3">
    <source>
        <dbReference type="ARBA" id="ARBA00022989"/>
    </source>
</evidence>
<dbReference type="Gene3D" id="2.30.30.60">
    <property type="match status" value="1"/>
</dbReference>
<comment type="caution">
    <text evidence="7">The sequence shown here is derived from an EMBL/GenBank/DDBJ whole genome shotgun (WGS) entry which is preliminary data.</text>
</comment>
<name>A0A1E7ZE34_9ALTE</name>
<dbReference type="OrthoDB" id="9775421at2"/>
<dbReference type="InterPro" id="IPR023408">
    <property type="entry name" value="MscS_beta-dom_sf"/>
</dbReference>
<dbReference type="InterPro" id="IPR006685">
    <property type="entry name" value="MscS_channel_2nd"/>
</dbReference>
<keyword evidence="3 5" id="KW-1133">Transmembrane helix</keyword>
<feature type="transmembrane region" description="Helical" evidence="5">
    <location>
        <begin position="90"/>
        <end position="115"/>
    </location>
</feature>
<dbReference type="PANTHER" id="PTHR30566">
    <property type="entry name" value="YNAI-RELATED MECHANOSENSITIVE ION CHANNEL"/>
    <property type="match status" value="1"/>
</dbReference>
<accession>A0A1E7ZE34</accession>
<evidence type="ECO:0000256" key="1">
    <source>
        <dbReference type="ARBA" id="ARBA00004370"/>
    </source>
</evidence>
<organism evidence="7 8">
    <name type="scientific">Alteromonas confluentis</name>
    <dbReference type="NCBI Taxonomy" id="1656094"/>
    <lineage>
        <taxon>Bacteria</taxon>
        <taxon>Pseudomonadati</taxon>
        <taxon>Pseudomonadota</taxon>
        <taxon>Gammaproteobacteria</taxon>
        <taxon>Alteromonadales</taxon>
        <taxon>Alteromonadaceae</taxon>
        <taxon>Alteromonas/Salinimonas group</taxon>
        <taxon>Alteromonas</taxon>
    </lineage>
</organism>
<dbReference type="EMBL" id="MDHN01000010">
    <property type="protein sequence ID" value="OFC71769.1"/>
    <property type="molecule type" value="Genomic_DNA"/>
</dbReference>
<dbReference type="InterPro" id="IPR010920">
    <property type="entry name" value="LSM_dom_sf"/>
</dbReference>
<evidence type="ECO:0000313" key="7">
    <source>
        <dbReference type="EMBL" id="OFC71769.1"/>
    </source>
</evidence>
<dbReference type="PANTHER" id="PTHR30566:SF5">
    <property type="entry name" value="MECHANOSENSITIVE ION CHANNEL PROTEIN 1, MITOCHONDRIAL-RELATED"/>
    <property type="match status" value="1"/>
</dbReference>
<feature type="domain" description="Mechanosensitive ion channel MscS" evidence="6">
    <location>
        <begin position="108"/>
        <end position="176"/>
    </location>
</feature>
<evidence type="ECO:0000259" key="6">
    <source>
        <dbReference type="Pfam" id="PF00924"/>
    </source>
</evidence>
<keyword evidence="4 5" id="KW-0472">Membrane</keyword>
<evidence type="ECO:0000313" key="8">
    <source>
        <dbReference type="Proteomes" id="UP000175691"/>
    </source>
</evidence>
<proteinExistence type="predicted"/>
<dbReference type="AlphaFoldDB" id="A0A1E7ZE34"/>